<dbReference type="eggNOG" id="ENOG502RXN8">
    <property type="taxonomic scope" value="Eukaryota"/>
</dbReference>
<dbReference type="GeneID" id="20670127"/>
<proteinExistence type="predicted"/>
<dbReference type="Gene3D" id="3.40.1190.20">
    <property type="match status" value="1"/>
</dbReference>
<dbReference type="FunCoup" id="W4KF52">
    <property type="interactions" value="1"/>
</dbReference>
<dbReference type="InterPro" id="IPR011611">
    <property type="entry name" value="PfkB_dom"/>
</dbReference>
<organism evidence="3 4">
    <name type="scientific">Heterobasidion irregulare (strain TC 32-1)</name>
    <dbReference type="NCBI Taxonomy" id="747525"/>
    <lineage>
        <taxon>Eukaryota</taxon>
        <taxon>Fungi</taxon>
        <taxon>Dikarya</taxon>
        <taxon>Basidiomycota</taxon>
        <taxon>Agaricomycotina</taxon>
        <taxon>Agaricomycetes</taxon>
        <taxon>Russulales</taxon>
        <taxon>Bondarzewiaceae</taxon>
        <taxon>Heterobasidion</taxon>
        <taxon>Heterobasidion annosum species complex</taxon>
    </lineage>
</organism>
<feature type="domain" description="Carbohydrate kinase PfkB" evidence="2">
    <location>
        <begin position="175"/>
        <end position="314"/>
    </location>
</feature>
<dbReference type="Proteomes" id="UP000030671">
    <property type="component" value="Unassembled WGS sequence"/>
</dbReference>
<dbReference type="PANTHER" id="PTHR47098">
    <property type="entry name" value="PROTEIN MAK32"/>
    <property type="match status" value="1"/>
</dbReference>
<evidence type="ECO:0000313" key="4">
    <source>
        <dbReference type="Proteomes" id="UP000030671"/>
    </source>
</evidence>
<reference evidence="3 4" key="1">
    <citation type="journal article" date="2012" name="New Phytol.">
        <title>Insight into trade-off between wood decay and parasitism from the genome of a fungal forest pathogen.</title>
        <authorList>
            <person name="Olson A."/>
            <person name="Aerts A."/>
            <person name="Asiegbu F."/>
            <person name="Belbahri L."/>
            <person name="Bouzid O."/>
            <person name="Broberg A."/>
            <person name="Canback B."/>
            <person name="Coutinho P.M."/>
            <person name="Cullen D."/>
            <person name="Dalman K."/>
            <person name="Deflorio G."/>
            <person name="van Diepen L.T."/>
            <person name="Dunand C."/>
            <person name="Duplessis S."/>
            <person name="Durling M."/>
            <person name="Gonthier P."/>
            <person name="Grimwood J."/>
            <person name="Fossdal C.G."/>
            <person name="Hansson D."/>
            <person name="Henrissat B."/>
            <person name="Hietala A."/>
            <person name="Himmelstrand K."/>
            <person name="Hoffmeister D."/>
            <person name="Hogberg N."/>
            <person name="James T.Y."/>
            <person name="Karlsson M."/>
            <person name="Kohler A."/>
            <person name="Kues U."/>
            <person name="Lee Y.H."/>
            <person name="Lin Y.C."/>
            <person name="Lind M."/>
            <person name="Lindquist E."/>
            <person name="Lombard V."/>
            <person name="Lucas S."/>
            <person name="Lunden K."/>
            <person name="Morin E."/>
            <person name="Murat C."/>
            <person name="Park J."/>
            <person name="Raffaello T."/>
            <person name="Rouze P."/>
            <person name="Salamov A."/>
            <person name="Schmutz J."/>
            <person name="Solheim H."/>
            <person name="Stahlberg J."/>
            <person name="Velez H."/>
            <person name="de Vries R.P."/>
            <person name="Wiebenga A."/>
            <person name="Woodward S."/>
            <person name="Yakovlev I."/>
            <person name="Garbelotto M."/>
            <person name="Martin F."/>
            <person name="Grigoriev I.V."/>
            <person name="Stenlid J."/>
        </authorList>
    </citation>
    <scope>NUCLEOTIDE SEQUENCE [LARGE SCALE GENOMIC DNA]</scope>
    <source>
        <strain evidence="3 4">TC 32-1</strain>
    </source>
</reference>
<name>W4KF52_HETIT</name>
<feature type="compositionally biased region" description="Low complexity" evidence="1">
    <location>
        <begin position="35"/>
        <end position="53"/>
    </location>
</feature>
<dbReference type="InParanoid" id="W4KF52"/>
<dbReference type="KEGG" id="hir:HETIRDRAFT_314466"/>
<accession>W4KF52</accession>
<dbReference type="STRING" id="747525.W4KF52"/>
<dbReference type="RefSeq" id="XP_009544025.1">
    <property type="nucleotide sequence ID" value="XM_009545730.1"/>
</dbReference>
<gene>
    <name evidence="3" type="ORF">HETIRDRAFT_314466</name>
</gene>
<sequence>MPAAPAPRVFATLGMFIIDEFASLDDAGTPTARTLAPQGRAPRPAPASPASHAHLPRRSAAAAPTPLPPAALGMIVDKGADFPAHILDSLNAYGEPMWLYRDHPDRPTTRALNEYKGDHRGFEYLTPRIRITPRDLADTPLARPQYLHFICSPSRARAIMADVEQLRPWAPTTIYEPIPDRCVPEELPALVAVLPPNAEEALALLSMPLPATKPAIEDAAARLLALGVGPGRSGWVIVRSGALGAYVASRQRRGEWVDAYWAPADAPAKVVDVTGAGNSFLGGLAAGMALTGGDVFKSTFYGAVSASFTIEQQGLPRLHVAADGTTEEWNGDSPRRRLDALEARHARAHA</sequence>
<dbReference type="InterPro" id="IPR029056">
    <property type="entry name" value="Ribokinase-like"/>
</dbReference>
<protein>
    <recommendedName>
        <fullName evidence="2">Carbohydrate kinase PfkB domain-containing protein</fullName>
    </recommendedName>
</protein>
<dbReference type="EMBL" id="KI925456">
    <property type="protein sequence ID" value="ETW84344.1"/>
    <property type="molecule type" value="Genomic_DNA"/>
</dbReference>
<dbReference type="Pfam" id="PF00294">
    <property type="entry name" value="PfkB"/>
    <property type="match status" value="1"/>
</dbReference>
<feature type="region of interest" description="Disordered" evidence="1">
    <location>
        <begin position="27"/>
        <end position="63"/>
    </location>
</feature>
<dbReference type="HOGENOM" id="CLU_032834_1_0_1"/>
<dbReference type="SUPFAM" id="SSF53613">
    <property type="entry name" value="Ribokinase-like"/>
    <property type="match status" value="1"/>
</dbReference>
<evidence type="ECO:0000313" key="3">
    <source>
        <dbReference type="EMBL" id="ETW84344.1"/>
    </source>
</evidence>
<dbReference type="PANTHER" id="PTHR47098:SF2">
    <property type="entry name" value="PROTEIN MAK32"/>
    <property type="match status" value="1"/>
</dbReference>
<evidence type="ECO:0000259" key="2">
    <source>
        <dbReference type="Pfam" id="PF00294"/>
    </source>
</evidence>
<evidence type="ECO:0000256" key="1">
    <source>
        <dbReference type="SAM" id="MobiDB-lite"/>
    </source>
</evidence>
<dbReference type="AlphaFoldDB" id="W4KF52"/>
<keyword evidence="4" id="KW-1185">Reference proteome</keyword>
<dbReference type="OrthoDB" id="497927at2759"/>